<evidence type="ECO:0000313" key="6">
    <source>
        <dbReference type="Proteomes" id="UP001378592"/>
    </source>
</evidence>
<keyword evidence="2" id="KW-0090">Biological rhythms</keyword>
<accession>A0AAN9VLG3</accession>
<comment type="caution">
    <text evidence="5">The sequence shown here is derived from an EMBL/GenBank/DDBJ whole genome shotgun (WGS) entry which is preliminary data.</text>
</comment>
<dbReference type="GO" id="GO:0005615">
    <property type="term" value="C:extracellular space"/>
    <property type="evidence" value="ECO:0007669"/>
    <property type="project" value="TreeGrafter"/>
</dbReference>
<dbReference type="GO" id="GO:0007623">
    <property type="term" value="P:circadian rhythm"/>
    <property type="evidence" value="ECO:0007669"/>
    <property type="project" value="UniProtKB-ARBA"/>
</dbReference>
<feature type="signal peptide" evidence="4">
    <location>
        <begin position="1"/>
        <end position="25"/>
    </location>
</feature>
<dbReference type="Proteomes" id="UP001378592">
    <property type="component" value="Unassembled WGS sequence"/>
</dbReference>
<dbReference type="InterPro" id="IPR010562">
    <property type="entry name" value="Haemolymph_juvenile_hormone-bd"/>
</dbReference>
<dbReference type="AlphaFoldDB" id="A0AAN9VLG3"/>
<dbReference type="Pfam" id="PF06585">
    <property type="entry name" value="JHBP"/>
    <property type="match status" value="1"/>
</dbReference>
<name>A0AAN9VLG3_9ORTH</name>
<reference evidence="5 6" key="1">
    <citation type="submission" date="2024-03" db="EMBL/GenBank/DDBJ databases">
        <title>The genome assembly and annotation of the cricket Gryllus longicercus Weissman &amp; Gray.</title>
        <authorList>
            <person name="Szrajer S."/>
            <person name="Gray D."/>
            <person name="Ylla G."/>
        </authorList>
    </citation>
    <scope>NUCLEOTIDE SEQUENCE [LARGE SCALE GENOMIC DNA]</scope>
    <source>
        <strain evidence="5">DAG 2021-001</strain>
        <tissue evidence="5">Whole body minus gut</tissue>
    </source>
</reference>
<evidence type="ECO:0000256" key="1">
    <source>
        <dbReference type="ARBA" id="ARBA00022729"/>
    </source>
</evidence>
<dbReference type="Gene3D" id="3.15.10.30">
    <property type="entry name" value="Haemolymph juvenile hormone binding protein"/>
    <property type="match status" value="1"/>
</dbReference>
<dbReference type="InterPro" id="IPR038606">
    <property type="entry name" value="To_sf"/>
</dbReference>
<dbReference type="FunFam" id="3.15.10.30:FF:000001">
    <property type="entry name" value="Takeout-like protein 1"/>
    <property type="match status" value="1"/>
</dbReference>
<dbReference type="EMBL" id="JAZDUA010000156">
    <property type="protein sequence ID" value="KAK7866078.1"/>
    <property type="molecule type" value="Genomic_DNA"/>
</dbReference>
<dbReference type="PANTHER" id="PTHR11008">
    <property type="entry name" value="PROTEIN TAKEOUT-LIKE PROTEIN"/>
    <property type="match status" value="1"/>
</dbReference>
<evidence type="ECO:0000313" key="5">
    <source>
        <dbReference type="EMBL" id="KAK7866078.1"/>
    </source>
</evidence>
<comment type="similarity">
    <text evidence="3">Belongs to the TO family.</text>
</comment>
<dbReference type="PANTHER" id="PTHR11008:SF32">
    <property type="entry name" value="CIRCADIAN CLOCK-CONTROLLED PROTEIN DAYWAKE-RELATED"/>
    <property type="match status" value="1"/>
</dbReference>
<keyword evidence="6" id="KW-1185">Reference proteome</keyword>
<keyword evidence="1 4" id="KW-0732">Signal</keyword>
<organism evidence="5 6">
    <name type="scientific">Gryllus longicercus</name>
    <dbReference type="NCBI Taxonomy" id="2509291"/>
    <lineage>
        <taxon>Eukaryota</taxon>
        <taxon>Metazoa</taxon>
        <taxon>Ecdysozoa</taxon>
        <taxon>Arthropoda</taxon>
        <taxon>Hexapoda</taxon>
        <taxon>Insecta</taxon>
        <taxon>Pterygota</taxon>
        <taxon>Neoptera</taxon>
        <taxon>Polyneoptera</taxon>
        <taxon>Orthoptera</taxon>
        <taxon>Ensifera</taxon>
        <taxon>Gryllidea</taxon>
        <taxon>Grylloidea</taxon>
        <taxon>Gryllidae</taxon>
        <taxon>Gryllinae</taxon>
        <taxon>Gryllus</taxon>
    </lineage>
</organism>
<sequence length="275" mass="30936">MFLGYRKTLGRLLALLSLGFGVIIAENSDRALFFPADVKICSTKDTNYNTCFTESANQMLKHLIQGLRILNAVPIDPLNIPLISIAKNNSFVPTLAFNCTNVTFEGWKDAVVLRSEINPKDNDFHMVIKIPRYVMRCLYDVTGSIVGIPLEGSGNLTSIFYNFTNDMHLRGHQKGRNGQEFLVIDDFVQKSLIDQVHFNLSNVFNDANRTEITNRLLNLNSKAVVQAGIGIIDHVWGRIHGGLMQKIFDKVPYRAMFPDLDSAPTAVDDKDEEER</sequence>
<dbReference type="SMART" id="SM00700">
    <property type="entry name" value="JHBP"/>
    <property type="match status" value="1"/>
</dbReference>
<proteinExistence type="inferred from homology"/>
<gene>
    <name evidence="5" type="ORF">R5R35_013575</name>
</gene>
<feature type="chain" id="PRO_5042952133" evidence="4">
    <location>
        <begin position="26"/>
        <end position="275"/>
    </location>
</feature>
<evidence type="ECO:0000256" key="2">
    <source>
        <dbReference type="ARBA" id="ARBA00023108"/>
    </source>
</evidence>
<evidence type="ECO:0000256" key="4">
    <source>
        <dbReference type="SAM" id="SignalP"/>
    </source>
</evidence>
<protein>
    <submittedName>
        <fullName evidence="5">Uncharacterized protein</fullName>
    </submittedName>
</protein>
<evidence type="ECO:0000256" key="3">
    <source>
        <dbReference type="ARBA" id="ARBA00060902"/>
    </source>
</evidence>